<dbReference type="RefSeq" id="WP_147033501.1">
    <property type="nucleotide sequence ID" value="NZ_CP042436.1"/>
</dbReference>
<keyword evidence="1" id="KW-0812">Transmembrane</keyword>
<evidence type="ECO:0000256" key="1">
    <source>
        <dbReference type="SAM" id="Phobius"/>
    </source>
</evidence>
<feature type="transmembrane region" description="Helical" evidence="1">
    <location>
        <begin position="99"/>
        <end position="119"/>
    </location>
</feature>
<dbReference type="OrthoDB" id="797532at2"/>
<keyword evidence="1" id="KW-0472">Membrane</keyword>
<feature type="transmembrane region" description="Helical" evidence="1">
    <location>
        <begin position="131"/>
        <end position="155"/>
    </location>
</feature>
<dbReference type="Proteomes" id="UP000321479">
    <property type="component" value="Chromosome"/>
</dbReference>
<reference evidence="2 3" key="1">
    <citation type="journal article" date="2017" name="Curr. Microbiol.">
        <title>Mucilaginibacter ginsenosidivorans sp. nov., Isolated from Soil of Ginseng Field.</title>
        <authorList>
            <person name="Kim M.M."/>
            <person name="Siddiqi M.Z."/>
            <person name="Im W.T."/>
        </authorList>
    </citation>
    <scope>NUCLEOTIDE SEQUENCE [LARGE SCALE GENOMIC DNA]</scope>
    <source>
        <strain evidence="2 3">Gsoil 3017</strain>
    </source>
</reference>
<feature type="transmembrane region" description="Helical" evidence="1">
    <location>
        <begin position="198"/>
        <end position="215"/>
    </location>
</feature>
<name>A0A5B8UZM1_9SPHI</name>
<sequence length="233" mass="26349">MYHPFSVSDTLKTAWYLLRKNFSVISIFALLGFLSVVALAFIIYVFLNGNLATSIGIVVLLIGVSFIFLGFVKLIFQLIDKEYYDFEFSDIVPTIRMQYSYLLLLIMVSTLSVLLTNAIKALDEGLTQNILGIVVGGFFQFFFLFYFPICACFIVDDSSGAFESVIQSFQLIRGNFLKYLLLFVLIEAMVFVGSVTLVGMLFVIPFVNIILVVAYRKLIYSHQDVDDDLAETK</sequence>
<organism evidence="2 3">
    <name type="scientific">Mucilaginibacter ginsenosidivorans</name>
    <dbReference type="NCBI Taxonomy" id="398053"/>
    <lineage>
        <taxon>Bacteria</taxon>
        <taxon>Pseudomonadati</taxon>
        <taxon>Bacteroidota</taxon>
        <taxon>Sphingobacteriia</taxon>
        <taxon>Sphingobacteriales</taxon>
        <taxon>Sphingobacteriaceae</taxon>
        <taxon>Mucilaginibacter</taxon>
    </lineage>
</organism>
<feature type="transmembrane region" description="Helical" evidence="1">
    <location>
        <begin position="21"/>
        <end position="47"/>
    </location>
</feature>
<gene>
    <name evidence="2" type="ORF">FRZ54_19545</name>
</gene>
<accession>A0A5B8UZM1</accession>
<evidence type="ECO:0000313" key="2">
    <source>
        <dbReference type="EMBL" id="QEC64667.1"/>
    </source>
</evidence>
<dbReference type="EMBL" id="CP042436">
    <property type="protein sequence ID" value="QEC64667.1"/>
    <property type="molecule type" value="Genomic_DNA"/>
</dbReference>
<keyword evidence="1" id="KW-1133">Transmembrane helix</keyword>
<feature type="transmembrane region" description="Helical" evidence="1">
    <location>
        <begin position="53"/>
        <end position="79"/>
    </location>
</feature>
<evidence type="ECO:0000313" key="3">
    <source>
        <dbReference type="Proteomes" id="UP000321479"/>
    </source>
</evidence>
<evidence type="ECO:0008006" key="4">
    <source>
        <dbReference type="Google" id="ProtNLM"/>
    </source>
</evidence>
<protein>
    <recommendedName>
        <fullName evidence="4">DUF975 family protein</fullName>
    </recommendedName>
</protein>
<keyword evidence="3" id="KW-1185">Reference proteome</keyword>
<dbReference type="KEGG" id="mgin:FRZ54_19545"/>
<proteinExistence type="predicted"/>
<dbReference type="AlphaFoldDB" id="A0A5B8UZM1"/>